<dbReference type="RefSeq" id="WP_303494854.1">
    <property type="nucleotide sequence ID" value="NZ_JAUOPJ010000010.1"/>
</dbReference>
<comment type="caution">
    <text evidence="2">The sequence shown here is derived from an EMBL/GenBank/DDBJ whole genome shotgun (WGS) entry which is preliminary data.</text>
</comment>
<keyword evidence="1" id="KW-0472">Membrane</keyword>
<evidence type="ECO:0008006" key="4">
    <source>
        <dbReference type="Google" id="ProtNLM"/>
    </source>
</evidence>
<sequence>MQQDNNLDTQKKREPLPGLLPDSLVEFIKAEAVLIALVTGISYYLTHTFYSSYLGYFGVAKTFVDLELSKVIVSLVGVIFFSASIYQMTTILPLPALRRFLEATFVFPFIFFPLAFFIFSMWISGYSYTSQAIAVYLLITGLLTGISLRRKLRSGTLWREVFREAVDQDIKVRRHLLGGAIADSRFGGVFLLSLLLICATFMLGDLAGNRAASRERDFMLLEFSDMEVAIIGTYRDQFIGVAIERADEDASLTGSVFLIAPPSNDGNLLMQTTRMHIEKFEHPKPNSIKRVTFEEAWRRNSAIIRGWISVND</sequence>
<protein>
    <recommendedName>
        <fullName evidence="4">RDD family protein</fullName>
    </recommendedName>
</protein>
<reference evidence="2" key="1">
    <citation type="submission" date="2023-07" db="EMBL/GenBank/DDBJ databases">
        <title>Genome content predicts the carbon catabolic preferences of heterotrophic bacteria.</title>
        <authorList>
            <person name="Gralka M."/>
        </authorList>
    </citation>
    <scope>NUCLEOTIDE SEQUENCE</scope>
    <source>
        <strain evidence="2">I2M02</strain>
    </source>
</reference>
<evidence type="ECO:0000313" key="2">
    <source>
        <dbReference type="EMBL" id="MDO6458039.1"/>
    </source>
</evidence>
<dbReference type="Proteomes" id="UP001169823">
    <property type="component" value="Unassembled WGS sequence"/>
</dbReference>
<evidence type="ECO:0000256" key="1">
    <source>
        <dbReference type="SAM" id="Phobius"/>
    </source>
</evidence>
<dbReference type="EMBL" id="JAUOPJ010000010">
    <property type="protein sequence ID" value="MDO6458039.1"/>
    <property type="molecule type" value="Genomic_DNA"/>
</dbReference>
<feature type="transmembrane region" description="Helical" evidence="1">
    <location>
        <begin position="186"/>
        <end position="204"/>
    </location>
</feature>
<evidence type="ECO:0000313" key="3">
    <source>
        <dbReference type="Proteomes" id="UP001169823"/>
    </source>
</evidence>
<feature type="transmembrane region" description="Helical" evidence="1">
    <location>
        <begin position="71"/>
        <end position="88"/>
    </location>
</feature>
<proteinExistence type="predicted"/>
<keyword evidence="1" id="KW-0812">Transmembrane</keyword>
<dbReference type="AlphaFoldDB" id="A0AAW7XUT2"/>
<gene>
    <name evidence="2" type="ORF">Q4494_13195</name>
</gene>
<accession>A0AAW7XUT2</accession>
<feature type="transmembrane region" description="Helical" evidence="1">
    <location>
        <begin position="128"/>
        <end position="148"/>
    </location>
</feature>
<name>A0AAW7XUT2_9RHOB</name>
<feature type="transmembrane region" description="Helical" evidence="1">
    <location>
        <begin position="32"/>
        <end position="51"/>
    </location>
</feature>
<keyword evidence="1" id="KW-1133">Transmembrane helix</keyword>
<feature type="transmembrane region" description="Helical" evidence="1">
    <location>
        <begin position="100"/>
        <end position="122"/>
    </location>
</feature>
<organism evidence="2 3">
    <name type="scientific">Celeribacter halophilus</name>
    <dbReference type="NCBI Taxonomy" id="576117"/>
    <lineage>
        <taxon>Bacteria</taxon>
        <taxon>Pseudomonadati</taxon>
        <taxon>Pseudomonadota</taxon>
        <taxon>Alphaproteobacteria</taxon>
        <taxon>Rhodobacterales</taxon>
        <taxon>Roseobacteraceae</taxon>
        <taxon>Celeribacter</taxon>
    </lineage>
</organism>